<keyword evidence="2 4" id="KW-0442">Lipid degradation</keyword>
<keyword evidence="7" id="KW-1185">Reference proteome</keyword>
<accession>A0A1I0AMV3</accession>
<organism evidence="6 7">
    <name type="scientific">Marinobacter segnicrescens</name>
    <dbReference type="NCBI Taxonomy" id="430453"/>
    <lineage>
        <taxon>Bacteria</taxon>
        <taxon>Pseudomonadati</taxon>
        <taxon>Pseudomonadota</taxon>
        <taxon>Gammaproteobacteria</taxon>
        <taxon>Pseudomonadales</taxon>
        <taxon>Marinobacteraceae</taxon>
        <taxon>Marinobacter</taxon>
    </lineage>
</organism>
<dbReference type="InterPro" id="IPR002641">
    <property type="entry name" value="PNPLA_dom"/>
</dbReference>
<dbReference type="GO" id="GO:0016787">
    <property type="term" value="F:hydrolase activity"/>
    <property type="evidence" value="ECO:0007669"/>
    <property type="project" value="UniProtKB-UniRule"/>
</dbReference>
<dbReference type="Proteomes" id="UP000198762">
    <property type="component" value="Unassembled WGS sequence"/>
</dbReference>
<feature type="active site" description="Nucleophile" evidence="4">
    <location>
        <position position="42"/>
    </location>
</feature>
<dbReference type="RefSeq" id="WP_091849010.1">
    <property type="nucleotide sequence ID" value="NZ_FOHZ01000003.1"/>
</dbReference>
<dbReference type="PROSITE" id="PS51635">
    <property type="entry name" value="PNPLA"/>
    <property type="match status" value="1"/>
</dbReference>
<dbReference type="EMBL" id="FOHZ01000003">
    <property type="protein sequence ID" value="SES95205.1"/>
    <property type="molecule type" value="Genomic_DNA"/>
</dbReference>
<gene>
    <name evidence="6" type="ORF">SAMN04487962_10321</name>
</gene>
<reference evidence="7" key="1">
    <citation type="submission" date="2016-10" db="EMBL/GenBank/DDBJ databases">
        <authorList>
            <person name="Varghese N."/>
            <person name="Submissions S."/>
        </authorList>
    </citation>
    <scope>NUCLEOTIDE SEQUENCE [LARGE SCALE GENOMIC DNA]</scope>
    <source>
        <strain evidence="7">CGMCC 1.6489</strain>
    </source>
</reference>
<dbReference type="PANTHER" id="PTHR14226">
    <property type="entry name" value="NEUROPATHY TARGET ESTERASE/SWISS CHEESE D.MELANOGASTER"/>
    <property type="match status" value="1"/>
</dbReference>
<evidence type="ECO:0000256" key="3">
    <source>
        <dbReference type="ARBA" id="ARBA00023098"/>
    </source>
</evidence>
<evidence type="ECO:0000256" key="2">
    <source>
        <dbReference type="ARBA" id="ARBA00022963"/>
    </source>
</evidence>
<keyword evidence="3 4" id="KW-0443">Lipid metabolism</keyword>
<dbReference type="Pfam" id="PF01734">
    <property type="entry name" value="Patatin"/>
    <property type="match status" value="1"/>
</dbReference>
<protein>
    <submittedName>
        <fullName evidence="6">NTE family protein</fullName>
    </submittedName>
</protein>
<evidence type="ECO:0000313" key="6">
    <source>
        <dbReference type="EMBL" id="SES95205.1"/>
    </source>
</evidence>
<dbReference type="SUPFAM" id="SSF52151">
    <property type="entry name" value="FabD/lysophospholipase-like"/>
    <property type="match status" value="1"/>
</dbReference>
<dbReference type="InterPro" id="IPR016035">
    <property type="entry name" value="Acyl_Trfase/lysoPLipase"/>
</dbReference>
<dbReference type="PANTHER" id="PTHR14226:SF57">
    <property type="entry name" value="BLR7027 PROTEIN"/>
    <property type="match status" value="1"/>
</dbReference>
<feature type="active site" description="Proton acceptor" evidence="4">
    <location>
        <position position="203"/>
    </location>
</feature>
<evidence type="ECO:0000313" key="7">
    <source>
        <dbReference type="Proteomes" id="UP000198762"/>
    </source>
</evidence>
<evidence type="ECO:0000259" key="5">
    <source>
        <dbReference type="PROSITE" id="PS51635"/>
    </source>
</evidence>
<dbReference type="GO" id="GO:0016042">
    <property type="term" value="P:lipid catabolic process"/>
    <property type="evidence" value="ECO:0007669"/>
    <property type="project" value="UniProtKB-UniRule"/>
</dbReference>
<dbReference type="InterPro" id="IPR050301">
    <property type="entry name" value="NTE"/>
</dbReference>
<dbReference type="Gene3D" id="3.40.1090.10">
    <property type="entry name" value="Cytosolic phospholipase A2 catalytic domain"/>
    <property type="match status" value="1"/>
</dbReference>
<sequence length="379" mass="41491">METGIVLTGGGARAAYQVGVLRAISDMYPDWEAPFRVIVGTSAGAINAVALASGAPIFRHNVSHLEGLWSEITVDRIYKSQTLDIFRNMTGVARRLFAGQGEGAPVALLNNSPLRRMLEQEVDFDAIASAIEEERLLAVGVNACGYSTGQNLCFFQGHEDLQSWTMGQRAGTRTRLELSHILASAAIPTVFPPVQINREYFGDGVTRQMAHISPALRLGAERVLVIGVSANSMCPTERPGQPGSPTFAQVIAQVFNGMFLDTLDYDIDRLRLINQLLELIPAEKQAQAGLDLRPVNLLEISPSHQINDIAAKYMDGMPLVLRNLVGATDRHHGTAASLASYLLFDPRFCQELIRLGYEDAQAHARQIERFFHERPAAAD</sequence>
<evidence type="ECO:0000256" key="4">
    <source>
        <dbReference type="PROSITE-ProRule" id="PRU01161"/>
    </source>
</evidence>
<evidence type="ECO:0000256" key="1">
    <source>
        <dbReference type="ARBA" id="ARBA00022801"/>
    </source>
</evidence>
<feature type="domain" description="PNPLA" evidence="5">
    <location>
        <begin position="5"/>
        <end position="216"/>
    </location>
</feature>
<comment type="caution">
    <text evidence="4">Lacks conserved residue(s) required for the propagation of feature annotation.</text>
</comment>
<feature type="short sequence motif" description="GXSXG" evidence="4">
    <location>
        <begin position="40"/>
        <end position="44"/>
    </location>
</feature>
<dbReference type="OrthoDB" id="9798773at2"/>
<name>A0A1I0AMV3_9GAMM</name>
<dbReference type="STRING" id="430453.SAMN04487962_10321"/>
<dbReference type="AlphaFoldDB" id="A0A1I0AMV3"/>
<keyword evidence="1 4" id="KW-0378">Hydrolase</keyword>
<proteinExistence type="predicted"/>